<gene>
    <name evidence="1" type="ORF">SSSS39_00166</name>
</gene>
<protein>
    <submittedName>
        <fullName evidence="1">Uncharacterized protein</fullName>
    </submittedName>
</protein>
<dbReference type="Proteomes" id="UP000380217">
    <property type="component" value="Unassembled WGS sequence"/>
</dbReference>
<proteinExistence type="predicted"/>
<evidence type="ECO:0000313" key="1">
    <source>
        <dbReference type="EMBL" id="VUX10104.1"/>
    </source>
</evidence>
<organism evidence="1 2">
    <name type="scientific">Streptococcus vestibularis</name>
    <dbReference type="NCBI Taxonomy" id="1343"/>
    <lineage>
        <taxon>Bacteria</taxon>
        <taxon>Bacillati</taxon>
        <taxon>Bacillota</taxon>
        <taxon>Bacilli</taxon>
        <taxon>Lactobacillales</taxon>
        <taxon>Streptococcaceae</taxon>
        <taxon>Streptococcus</taxon>
    </lineage>
</organism>
<reference evidence="1 2" key="1">
    <citation type="submission" date="2019-07" db="EMBL/GenBank/DDBJ databases">
        <authorList>
            <person name="Hibberd C M."/>
            <person name="Gehrig L. J."/>
            <person name="Chang H.-W."/>
            <person name="Venkatesh S."/>
        </authorList>
    </citation>
    <scope>NUCLEOTIDE SEQUENCE [LARGE SCALE GENOMIC DNA]</scope>
    <source>
        <strain evidence="1">Streptococcus_salivarius_SS_Bg39</strain>
    </source>
</reference>
<sequence>MELLTNNDSAKAKVIYDITVKDVAEAIDAKNKILKNSLSIEDVEINIECETIMDVDEVKRWSS</sequence>
<name>A0A564TS79_STRVE</name>
<evidence type="ECO:0000313" key="2">
    <source>
        <dbReference type="Proteomes" id="UP000380217"/>
    </source>
</evidence>
<dbReference type="RefSeq" id="WP_154864960.1">
    <property type="nucleotide sequence ID" value="NZ_CABHNJ010000033.1"/>
</dbReference>
<dbReference type="EMBL" id="CABHNJ010000033">
    <property type="protein sequence ID" value="VUX10104.1"/>
    <property type="molecule type" value="Genomic_DNA"/>
</dbReference>
<accession>A0A564TS79</accession>
<dbReference type="AlphaFoldDB" id="A0A564TS79"/>